<dbReference type="Pfam" id="PF13649">
    <property type="entry name" value="Methyltransf_25"/>
    <property type="match status" value="1"/>
</dbReference>
<dbReference type="SUPFAM" id="SSF53335">
    <property type="entry name" value="S-adenosyl-L-methionine-dependent methyltransferases"/>
    <property type="match status" value="1"/>
</dbReference>
<evidence type="ECO:0000256" key="1">
    <source>
        <dbReference type="ARBA" id="ARBA00022679"/>
    </source>
</evidence>
<dbReference type="PANTHER" id="PTHR43861">
    <property type="entry name" value="TRANS-ACONITATE 2-METHYLTRANSFERASE-RELATED"/>
    <property type="match status" value="1"/>
</dbReference>
<proteinExistence type="predicted"/>
<dbReference type="AlphaFoldDB" id="A0A836BPZ9"/>
<evidence type="ECO:0000259" key="2">
    <source>
        <dbReference type="Pfam" id="PF13649"/>
    </source>
</evidence>
<keyword evidence="1" id="KW-0808">Transferase</keyword>
<protein>
    <recommendedName>
        <fullName evidence="2">Methyltransferase domain-containing protein</fullName>
    </recommendedName>
</protein>
<dbReference type="EMBL" id="JAEHOE010000140">
    <property type="protein sequence ID" value="KAG2484871.1"/>
    <property type="molecule type" value="Genomic_DNA"/>
</dbReference>
<dbReference type="GO" id="GO:0016740">
    <property type="term" value="F:transferase activity"/>
    <property type="evidence" value="ECO:0007669"/>
    <property type="project" value="UniProtKB-KW"/>
</dbReference>
<comment type="caution">
    <text evidence="3">The sequence shown here is derived from an EMBL/GenBank/DDBJ whole genome shotgun (WGS) entry which is preliminary data.</text>
</comment>
<dbReference type="OrthoDB" id="540004at2759"/>
<name>A0A836BPZ9_9CHLO</name>
<dbReference type="Gene3D" id="3.40.50.150">
    <property type="entry name" value="Vaccinia Virus protein VP39"/>
    <property type="match status" value="1"/>
</dbReference>
<dbReference type="Proteomes" id="UP000612055">
    <property type="component" value="Unassembled WGS sequence"/>
</dbReference>
<sequence length="225" mass="24836">MEPAVWDGKYAGEDFAYGKEPNEFVRQCVEQYLKEPCHVVELASGEGRNVAYLAGVGHRVTAVDFSPVGLEKTSALTRALHGEEALKRVEGVQADIMSWRPTTPADIMSWRPHDAVDAVVLSFCHVPARERRGFVEGLVEMLHPGGLVICEVFHPDQVAKGYRQTSGGPTDPTMMVTLQEMRELLGSSRGTEIRAEEVEYVLKEGKLHDGLGAVTRYLWRKGASA</sequence>
<reference evidence="3" key="1">
    <citation type="journal article" date="2020" name="bioRxiv">
        <title>Comparative genomics of Chlamydomonas.</title>
        <authorList>
            <person name="Craig R.J."/>
            <person name="Hasan A.R."/>
            <person name="Ness R.W."/>
            <person name="Keightley P.D."/>
        </authorList>
    </citation>
    <scope>NUCLEOTIDE SEQUENCE</scope>
    <source>
        <strain evidence="3">CCAP 11/70</strain>
    </source>
</reference>
<keyword evidence="4" id="KW-1185">Reference proteome</keyword>
<dbReference type="InterPro" id="IPR041698">
    <property type="entry name" value="Methyltransf_25"/>
</dbReference>
<dbReference type="PANTHER" id="PTHR43861:SF3">
    <property type="entry name" value="PUTATIVE (AFU_ORTHOLOGUE AFUA_2G14390)-RELATED"/>
    <property type="match status" value="1"/>
</dbReference>
<organism evidence="3 4">
    <name type="scientific">Edaphochlamys debaryana</name>
    <dbReference type="NCBI Taxonomy" id="47281"/>
    <lineage>
        <taxon>Eukaryota</taxon>
        <taxon>Viridiplantae</taxon>
        <taxon>Chlorophyta</taxon>
        <taxon>core chlorophytes</taxon>
        <taxon>Chlorophyceae</taxon>
        <taxon>CS clade</taxon>
        <taxon>Chlamydomonadales</taxon>
        <taxon>Chlamydomonadales incertae sedis</taxon>
        <taxon>Edaphochlamys</taxon>
    </lineage>
</organism>
<dbReference type="InterPro" id="IPR029063">
    <property type="entry name" value="SAM-dependent_MTases_sf"/>
</dbReference>
<dbReference type="CDD" id="cd02440">
    <property type="entry name" value="AdoMet_MTases"/>
    <property type="match status" value="1"/>
</dbReference>
<evidence type="ECO:0000313" key="3">
    <source>
        <dbReference type="EMBL" id="KAG2484871.1"/>
    </source>
</evidence>
<evidence type="ECO:0000313" key="4">
    <source>
        <dbReference type="Proteomes" id="UP000612055"/>
    </source>
</evidence>
<gene>
    <name evidence="3" type="ORF">HYH03_016356</name>
</gene>
<accession>A0A836BPZ9</accession>
<feature type="domain" description="Methyltransferase" evidence="2">
    <location>
        <begin position="39"/>
        <end position="146"/>
    </location>
</feature>